<sequence length="792" mass="86763">MSKKKDARSPAKGSYSPLSLHDPDTILGDPPARQQHHTAHANDSSSDDDDDDMDYHGQRRTSIEIEPTPITAAGSSSSSAIYGTSARRPTSSQQRLQSSDGDIHSSDNDGHAGSGVGQKSTHWGRNWIRYVAFACITTALVLLVTLLVMKPWQQKQILLPITNDAVKVLPENQPIWPVPKSFSHGEGIEKVVLTPNFQIKVQTSANSPPVALAPDSILAKAIARCMDRLQVKRNTTIWTTDAPVADIAGAAAAAASLSELILVVDNTQAKLEYGMVESYAINIASNHTGNTEGTPQSLVDLEKRAHHHVASLRARAEPDSPPATMAVITASTQWGAIYALDTFTQIVVATKAAAANAAPASLPTATNNQLEIPNTPWSILDEPRFSHRGILLDTSRNFVGVPEIIRTLDAMAVVKLNVFHWHVLDQQTYPLVSKAFPDLTAKGAQDPEKIYTPRDVAAIIQHGLERGIRVLPEFDSPGHAASWGRAYPNLTVCLDAQPHSKYAAEPPAGQLDPLEPFTYTVLDTLVKEWSGLFPDSQAHIGGDEVNMNCWKSSKRLSDYITNENHRAEYEKTIMPVVDTPNPTTRTGAGRQSGEDRLLELYLDRIFAMFIAQGKRPIVWEEMALEHNVRLPNSAIIQVWKDATNAKKVIAQGRPVILSSSEFWYLDCGAGSWLIGSQGQSWCKFASWQRIYSYALTDGMSEEEQKMVYGGEICMWGEQTDSSNLDSSVWPRSAAAAEVLWSGTKDTKGHARPLLDASRRLSAVRERLVKMGIKAAPMFPSWCAKHPEACLVE</sequence>
<evidence type="ECO:0000256" key="10">
    <source>
        <dbReference type="SAM" id="Phobius"/>
    </source>
</evidence>
<reference evidence="13" key="1">
    <citation type="journal article" date="2020" name="Fungal Divers.">
        <title>Resolving the Mortierellaceae phylogeny through synthesis of multi-gene phylogenetics and phylogenomics.</title>
        <authorList>
            <person name="Vandepol N."/>
            <person name="Liber J."/>
            <person name="Desiro A."/>
            <person name="Na H."/>
            <person name="Kennedy M."/>
            <person name="Barry K."/>
            <person name="Grigoriev I.V."/>
            <person name="Miller A.N."/>
            <person name="O'Donnell K."/>
            <person name="Stajich J.E."/>
            <person name="Bonito G."/>
        </authorList>
    </citation>
    <scope>NUCLEOTIDE SEQUENCE</scope>
    <source>
        <strain evidence="13">NRRL 2591</strain>
    </source>
</reference>
<organism evidence="13 14">
    <name type="scientific">Mortierella hygrophila</name>
    <dbReference type="NCBI Taxonomy" id="979708"/>
    <lineage>
        <taxon>Eukaryota</taxon>
        <taxon>Fungi</taxon>
        <taxon>Fungi incertae sedis</taxon>
        <taxon>Mucoromycota</taxon>
        <taxon>Mortierellomycotina</taxon>
        <taxon>Mortierellomycetes</taxon>
        <taxon>Mortierellales</taxon>
        <taxon>Mortierellaceae</taxon>
        <taxon>Mortierella</taxon>
    </lineage>
</organism>
<evidence type="ECO:0000256" key="5">
    <source>
        <dbReference type="ARBA" id="ARBA00022801"/>
    </source>
</evidence>
<dbReference type="Gene3D" id="3.20.20.80">
    <property type="entry name" value="Glycosidases"/>
    <property type="match status" value="1"/>
</dbReference>
<dbReference type="PANTHER" id="PTHR22600:SF26">
    <property type="entry name" value="BETA-N-ACETYLHEXOSAMINIDASE"/>
    <property type="match status" value="1"/>
</dbReference>
<evidence type="ECO:0000313" key="14">
    <source>
        <dbReference type="Proteomes" id="UP000723463"/>
    </source>
</evidence>
<keyword evidence="4" id="KW-0732">Signal</keyword>
<dbReference type="Proteomes" id="UP000723463">
    <property type="component" value="Unassembled WGS sequence"/>
</dbReference>
<evidence type="ECO:0000256" key="6">
    <source>
        <dbReference type="ARBA" id="ARBA00023180"/>
    </source>
</evidence>
<keyword evidence="10" id="KW-1133">Transmembrane helix</keyword>
<comment type="caution">
    <text evidence="13">The sequence shown here is derived from an EMBL/GenBank/DDBJ whole genome shotgun (WGS) entry which is preliminary data.</text>
</comment>
<keyword evidence="10" id="KW-0812">Transmembrane</keyword>
<feature type="transmembrane region" description="Helical" evidence="10">
    <location>
        <begin position="127"/>
        <end position="149"/>
    </location>
</feature>
<keyword evidence="5" id="KW-0378">Hydrolase</keyword>
<dbReference type="AlphaFoldDB" id="A0A9P6FIG2"/>
<dbReference type="GO" id="GO:0004563">
    <property type="term" value="F:beta-N-acetylhexosaminidase activity"/>
    <property type="evidence" value="ECO:0007669"/>
    <property type="project" value="UniProtKB-EC"/>
</dbReference>
<feature type="active site" description="Proton donor" evidence="8">
    <location>
        <position position="544"/>
    </location>
</feature>
<dbReference type="InterPro" id="IPR025705">
    <property type="entry name" value="Beta_hexosaminidase_sua/sub"/>
</dbReference>
<name>A0A9P6FIG2_9FUNG</name>
<dbReference type="InterPro" id="IPR017853">
    <property type="entry name" value="GH"/>
</dbReference>
<keyword evidence="7" id="KW-0326">Glycosidase</keyword>
<protein>
    <recommendedName>
        <fullName evidence="3">beta-N-acetylhexosaminidase</fullName>
        <ecNumber evidence="3">3.2.1.52</ecNumber>
    </recommendedName>
</protein>
<keyword evidence="10" id="KW-0472">Membrane</keyword>
<evidence type="ECO:0000256" key="4">
    <source>
        <dbReference type="ARBA" id="ARBA00022729"/>
    </source>
</evidence>
<feature type="region of interest" description="Disordered" evidence="9">
    <location>
        <begin position="1"/>
        <end position="119"/>
    </location>
</feature>
<dbReference type="GO" id="GO:0016020">
    <property type="term" value="C:membrane"/>
    <property type="evidence" value="ECO:0007669"/>
    <property type="project" value="TreeGrafter"/>
</dbReference>
<accession>A0A9P6FIG2</accession>
<comment type="similarity">
    <text evidence="2">Belongs to the glycosyl hydrolase 20 family.</text>
</comment>
<evidence type="ECO:0000256" key="3">
    <source>
        <dbReference type="ARBA" id="ARBA00012663"/>
    </source>
</evidence>
<dbReference type="EC" id="3.2.1.52" evidence="3"/>
<feature type="compositionally biased region" description="Basic and acidic residues" evidence="9">
    <location>
        <begin position="101"/>
        <end position="110"/>
    </location>
</feature>
<evidence type="ECO:0000259" key="12">
    <source>
        <dbReference type="Pfam" id="PF14845"/>
    </source>
</evidence>
<dbReference type="PRINTS" id="PR00738">
    <property type="entry name" value="GLHYDRLASE20"/>
</dbReference>
<proteinExistence type="inferred from homology"/>
<dbReference type="Pfam" id="PF00728">
    <property type="entry name" value="Glyco_hydro_20"/>
    <property type="match status" value="1"/>
</dbReference>
<dbReference type="PANTHER" id="PTHR22600">
    <property type="entry name" value="BETA-HEXOSAMINIDASE"/>
    <property type="match status" value="1"/>
</dbReference>
<dbReference type="InterPro" id="IPR029018">
    <property type="entry name" value="Hex-like_dom2"/>
</dbReference>
<dbReference type="SUPFAM" id="SSF51445">
    <property type="entry name" value="(Trans)glycosidases"/>
    <property type="match status" value="1"/>
</dbReference>
<dbReference type="EMBL" id="JAAAXW010000008">
    <property type="protein sequence ID" value="KAF9550844.1"/>
    <property type="molecule type" value="Genomic_DNA"/>
</dbReference>
<keyword evidence="14" id="KW-1185">Reference proteome</keyword>
<dbReference type="FunFam" id="3.20.20.80:FF:000063">
    <property type="entry name" value="Beta-hexosaminidase"/>
    <property type="match status" value="1"/>
</dbReference>
<feature type="domain" description="Glycoside hydrolase family 20 catalytic" evidence="11">
    <location>
        <begin position="385"/>
        <end position="742"/>
    </location>
</feature>
<dbReference type="InterPro" id="IPR015883">
    <property type="entry name" value="Glyco_hydro_20_cat"/>
</dbReference>
<keyword evidence="6" id="KW-0325">Glycoprotein</keyword>
<dbReference type="Pfam" id="PF14845">
    <property type="entry name" value="Glycohydro_20b2"/>
    <property type="match status" value="1"/>
</dbReference>
<feature type="compositionally biased region" description="Low complexity" evidence="9">
    <location>
        <begin position="70"/>
        <end position="86"/>
    </location>
</feature>
<dbReference type="GO" id="GO:0005975">
    <property type="term" value="P:carbohydrate metabolic process"/>
    <property type="evidence" value="ECO:0007669"/>
    <property type="project" value="InterPro"/>
</dbReference>
<dbReference type="CDD" id="cd06562">
    <property type="entry name" value="GH20_HexA_HexB-like"/>
    <property type="match status" value="1"/>
</dbReference>
<feature type="compositionally biased region" description="Basic and acidic residues" evidence="9">
    <location>
        <begin position="54"/>
        <end position="63"/>
    </location>
</feature>
<evidence type="ECO:0000256" key="8">
    <source>
        <dbReference type="PIRSR" id="PIRSR625705-1"/>
    </source>
</evidence>
<evidence type="ECO:0000256" key="1">
    <source>
        <dbReference type="ARBA" id="ARBA00001231"/>
    </source>
</evidence>
<evidence type="ECO:0000259" key="11">
    <source>
        <dbReference type="Pfam" id="PF00728"/>
    </source>
</evidence>
<dbReference type="Gene3D" id="3.30.379.10">
    <property type="entry name" value="Chitobiase/beta-hexosaminidase domain 2-like"/>
    <property type="match status" value="1"/>
</dbReference>
<evidence type="ECO:0000256" key="7">
    <source>
        <dbReference type="ARBA" id="ARBA00023295"/>
    </source>
</evidence>
<gene>
    <name evidence="13" type="ORF">EC957_011391</name>
</gene>
<comment type="catalytic activity">
    <reaction evidence="1">
        <text>Hydrolysis of terminal non-reducing N-acetyl-D-hexosamine residues in N-acetyl-beta-D-hexosaminides.</text>
        <dbReference type="EC" id="3.2.1.52"/>
    </reaction>
</comment>
<evidence type="ECO:0000313" key="13">
    <source>
        <dbReference type="EMBL" id="KAF9550844.1"/>
    </source>
</evidence>
<dbReference type="SUPFAM" id="SSF55545">
    <property type="entry name" value="beta-N-acetylhexosaminidase-like domain"/>
    <property type="match status" value="1"/>
</dbReference>
<dbReference type="GO" id="GO:0030203">
    <property type="term" value="P:glycosaminoglycan metabolic process"/>
    <property type="evidence" value="ECO:0007669"/>
    <property type="project" value="TreeGrafter"/>
</dbReference>
<evidence type="ECO:0000256" key="2">
    <source>
        <dbReference type="ARBA" id="ARBA00006285"/>
    </source>
</evidence>
<dbReference type="InterPro" id="IPR029019">
    <property type="entry name" value="HEX_eukaryotic_N"/>
</dbReference>
<feature type="domain" description="Beta-hexosaminidase eukaryotic type N-terminal" evidence="12">
    <location>
        <begin position="175"/>
        <end position="286"/>
    </location>
</feature>
<feature type="compositionally biased region" description="Polar residues" evidence="9">
    <location>
        <begin position="87"/>
        <end position="100"/>
    </location>
</feature>
<evidence type="ECO:0000256" key="9">
    <source>
        <dbReference type="SAM" id="MobiDB-lite"/>
    </source>
</evidence>